<feature type="chain" id="PRO_5045952625" description="TNase-like domain-containing protein" evidence="2">
    <location>
        <begin position="22"/>
        <end position="267"/>
    </location>
</feature>
<name>A0ABQ4SC36_9HYPH</name>
<dbReference type="InterPro" id="IPR016071">
    <property type="entry name" value="Staphylococal_nuclease_OB-fold"/>
</dbReference>
<evidence type="ECO:0000259" key="3">
    <source>
        <dbReference type="PROSITE" id="PS50830"/>
    </source>
</evidence>
<dbReference type="EMBL" id="BPQQ01000022">
    <property type="protein sequence ID" value="GJE00016.1"/>
    <property type="molecule type" value="Genomic_DNA"/>
</dbReference>
<organism evidence="4 5">
    <name type="scientific">Methylobacterium isbiliense</name>
    <dbReference type="NCBI Taxonomy" id="315478"/>
    <lineage>
        <taxon>Bacteria</taxon>
        <taxon>Pseudomonadati</taxon>
        <taxon>Pseudomonadota</taxon>
        <taxon>Alphaproteobacteria</taxon>
        <taxon>Hyphomicrobiales</taxon>
        <taxon>Methylobacteriaceae</taxon>
        <taxon>Methylobacterium</taxon>
    </lineage>
</organism>
<feature type="domain" description="TNase-like" evidence="3">
    <location>
        <begin position="31"/>
        <end position="146"/>
    </location>
</feature>
<feature type="region of interest" description="Disordered" evidence="1">
    <location>
        <begin position="151"/>
        <end position="186"/>
    </location>
</feature>
<sequence>MWARMLAAIVLSPLSIGSVLAAEPIVGRASVTDGDTLVIRGNRIRLHGIDAPESAQLCQDAAGKDYRCGQRAALALSDKIGQATVSCEPKDQDRYGRIVAVCSAGGVDLNGWMAEQGHALAYRQYSAAYVGQEEAARAAKRGIWAGAFTPPWDWRRGQRESGSAPAATAPTARPSAPGASGAPATAGAECQIKGNISRSGEKIYHVPGSRDYERTVISTSSGERMFCTEDEAKAAGWRAPGGEAHRGALDADAVWVVRSVSRVQWKL</sequence>
<dbReference type="SMART" id="SM00318">
    <property type="entry name" value="SNc"/>
    <property type="match status" value="1"/>
</dbReference>
<proteinExistence type="predicted"/>
<gene>
    <name evidence="4" type="ORF">GMJLKIPL_1934</name>
</gene>
<evidence type="ECO:0000256" key="1">
    <source>
        <dbReference type="SAM" id="MobiDB-lite"/>
    </source>
</evidence>
<reference evidence="4" key="1">
    <citation type="journal article" date="2021" name="Front. Microbiol.">
        <title>Comprehensive Comparative Genomics and Phenotyping of Methylobacterium Species.</title>
        <authorList>
            <person name="Alessa O."/>
            <person name="Ogura Y."/>
            <person name="Fujitani Y."/>
            <person name="Takami H."/>
            <person name="Hayashi T."/>
            <person name="Sahin N."/>
            <person name="Tani A."/>
        </authorList>
    </citation>
    <scope>NUCLEOTIDE SEQUENCE</scope>
    <source>
        <strain evidence="4">DSM 17168</strain>
    </source>
</reference>
<protein>
    <recommendedName>
        <fullName evidence="3">TNase-like domain-containing protein</fullName>
    </recommendedName>
</protein>
<dbReference type="SUPFAM" id="SSF50199">
    <property type="entry name" value="Staphylococcal nuclease"/>
    <property type="match status" value="1"/>
</dbReference>
<evidence type="ECO:0000256" key="2">
    <source>
        <dbReference type="SAM" id="SignalP"/>
    </source>
</evidence>
<keyword evidence="5" id="KW-1185">Reference proteome</keyword>
<dbReference type="Pfam" id="PF00565">
    <property type="entry name" value="SNase"/>
    <property type="match status" value="1"/>
</dbReference>
<dbReference type="Proteomes" id="UP001055153">
    <property type="component" value="Unassembled WGS sequence"/>
</dbReference>
<feature type="signal peptide" evidence="2">
    <location>
        <begin position="1"/>
        <end position="21"/>
    </location>
</feature>
<evidence type="ECO:0000313" key="5">
    <source>
        <dbReference type="Proteomes" id="UP001055153"/>
    </source>
</evidence>
<evidence type="ECO:0000313" key="4">
    <source>
        <dbReference type="EMBL" id="GJE00016.1"/>
    </source>
</evidence>
<dbReference type="PANTHER" id="PTHR12302:SF26">
    <property type="entry name" value="BLR1266 PROTEIN"/>
    <property type="match status" value="1"/>
</dbReference>
<reference evidence="4" key="2">
    <citation type="submission" date="2021-08" db="EMBL/GenBank/DDBJ databases">
        <authorList>
            <person name="Tani A."/>
            <person name="Ola A."/>
            <person name="Ogura Y."/>
            <person name="Katsura K."/>
            <person name="Hayashi T."/>
        </authorList>
    </citation>
    <scope>NUCLEOTIDE SEQUENCE</scope>
    <source>
        <strain evidence="4">DSM 17168</strain>
    </source>
</reference>
<accession>A0ABQ4SC36</accession>
<keyword evidence="2" id="KW-0732">Signal</keyword>
<dbReference type="PANTHER" id="PTHR12302">
    <property type="entry name" value="EBNA2 BINDING PROTEIN P100"/>
    <property type="match status" value="1"/>
</dbReference>
<dbReference type="PROSITE" id="PS50830">
    <property type="entry name" value="TNASE_3"/>
    <property type="match status" value="1"/>
</dbReference>
<comment type="caution">
    <text evidence="4">The sequence shown here is derived from an EMBL/GenBank/DDBJ whole genome shotgun (WGS) entry which is preliminary data.</text>
</comment>
<dbReference type="InterPro" id="IPR035437">
    <property type="entry name" value="SNase_OB-fold_sf"/>
</dbReference>
<dbReference type="Gene3D" id="2.40.50.90">
    <property type="match status" value="1"/>
</dbReference>
<feature type="compositionally biased region" description="Low complexity" evidence="1">
    <location>
        <begin position="161"/>
        <end position="186"/>
    </location>
</feature>